<proteinExistence type="inferred from homology"/>
<keyword evidence="9" id="KW-0325">Glycoprotein</keyword>
<evidence type="ECO:0000256" key="2">
    <source>
        <dbReference type="ARBA" id="ARBA00006351"/>
    </source>
</evidence>
<evidence type="ECO:0000256" key="4">
    <source>
        <dbReference type="ARBA" id="ARBA00022679"/>
    </source>
</evidence>
<organism evidence="12 13">
    <name type="scientific">Cinchona calisaya</name>
    <dbReference type="NCBI Taxonomy" id="153742"/>
    <lineage>
        <taxon>Eukaryota</taxon>
        <taxon>Viridiplantae</taxon>
        <taxon>Streptophyta</taxon>
        <taxon>Embryophyta</taxon>
        <taxon>Tracheophyta</taxon>
        <taxon>Spermatophyta</taxon>
        <taxon>Magnoliopsida</taxon>
        <taxon>eudicotyledons</taxon>
        <taxon>Gunneridae</taxon>
        <taxon>Pentapetalae</taxon>
        <taxon>asterids</taxon>
        <taxon>lamiids</taxon>
        <taxon>Gentianales</taxon>
        <taxon>Rubiaceae</taxon>
        <taxon>Cinchonoideae</taxon>
        <taxon>Cinchoneae</taxon>
        <taxon>Cinchona</taxon>
    </lineage>
</organism>
<evidence type="ECO:0000256" key="6">
    <source>
        <dbReference type="ARBA" id="ARBA00022968"/>
    </source>
</evidence>
<dbReference type="InterPro" id="IPR050748">
    <property type="entry name" value="Glycosyltrans_8_dom-fam"/>
</dbReference>
<dbReference type="FunFam" id="3.90.550.10:FF:000024">
    <property type="entry name" value="Hexosyltransferase"/>
    <property type="match status" value="1"/>
</dbReference>
<dbReference type="GO" id="GO:0016757">
    <property type="term" value="F:glycosyltransferase activity"/>
    <property type="evidence" value="ECO:0007669"/>
    <property type="project" value="UniProtKB-KW"/>
</dbReference>
<evidence type="ECO:0000256" key="10">
    <source>
        <dbReference type="ARBA" id="ARBA00060399"/>
    </source>
</evidence>
<evidence type="ECO:0000256" key="11">
    <source>
        <dbReference type="RuleBase" id="RU362027"/>
    </source>
</evidence>
<name>A0ABD2YV81_9GENT</name>
<evidence type="ECO:0000256" key="3">
    <source>
        <dbReference type="ARBA" id="ARBA00022676"/>
    </source>
</evidence>
<dbReference type="EC" id="2.4.1.-" evidence="11"/>
<evidence type="ECO:0000313" key="13">
    <source>
        <dbReference type="Proteomes" id="UP001630127"/>
    </source>
</evidence>
<sequence>MILFNSPLKMSSAIRSFPNNNNNNNNGAVLISETAFGFTEAPNYRNGVNCPLTGGDETATFCDPSLVHIAMTLDSEYLRGSVAAVHSVLRHASCPEHVFFHFIAAEFDPSTPRVLTRIVRSIFPTLNFKVYIFREDTVLNLISSSIRSALENPLNFARNYLGDMLDPCVKRVVYLDSDVVLVDDINKLWEVQLGESRVIGAPEYCHANFTKYFTDYFWSDPVLSGVLGSRNPCYFNTGVMVMDLGKWRVGNYRRKIENWMEVQKKKRIYELGSLPPFLLVFGGNVEPIDHRWNQHGLGGDNVKGSCRPLHPGPVSLLHWSGKGKPWVRLDGNKPCPLDYLWEPYDLYKNPTQNTILKLHHHQQQQAINFIGYSNFFI</sequence>
<gene>
    <name evidence="12" type="ORF">ACH5RR_030628</name>
</gene>
<dbReference type="PANTHER" id="PTHR13778:SF40">
    <property type="entry name" value="GALACTURONOSYLTRANSFERASE-LIKE 9-RELATED"/>
    <property type="match status" value="1"/>
</dbReference>
<keyword evidence="4" id="KW-0808">Transferase</keyword>
<keyword evidence="7" id="KW-1133">Transmembrane helix</keyword>
<keyword evidence="6" id="KW-0735">Signal-anchor</keyword>
<keyword evidence="3" id="KW-0328">Glycosyltransferase</keyword>
<comment type="similarity">
    <text evidence="2 11">Belongs to the glycosyltransferase 8 family.</text>
</comment>
<dbReference type="AlphaFoldDB" id="A0ABD2YV81"/>
<dbReference type="GO" id="GO:0012505">
    <property type="term" value="C:endomembrane system"/>
    <property type="evidence" value="ECO:0007669"/>
    <property type="project" value="UniProtKB-SubCell"/>
</dbReference>
<dbReference type="Proteomes" id="UP001630127">
    <property type="component" value="Unassembled WGS sequence"/>
</dbReference>
<keyword evidence="8" id="KW-0472">Membrane</keyword>
<evidence type="ECO:0000256" key="7">
    <source>
        <dbReference type="ARBA" id="ARBA00022989"/>
    </source>
</evidence>
<evidence type="ECO:0000313" key="12">
    <source>
        <dbReference type="EMBL" id="KAL3511227.1"/>
    </source>
</evidence>
<accession>A0ABD2YV81</accession>
<dbReference type="SUPFAM" id="SSF53448">
    <property type="entry name" value="Nucleotide-diphospho-sugar transferases"/>
    <property type="match status" value="1"/>
</dbReference>
<evidence type="ECO:0000256" key="5">
    <source>
        <dbReference type="ARBA" id="ARBA00022692"/>
    </source>
</evidence>
<reference evidence="12 13" key="1">
    <citation type="submission" date="2024-11" db="EMBL/GenBank/DDBJ databases">
        <title>A near-complete genome assembly of Cinchona calisaya.</title>
        <authorList>
            <person name="Lian D.C."/>
            <person name="Zhao X.W."/>
            <person name="Wei L."/>
        </authorList>
    </citation>
    <scope>NUCLEOTIDE SEQUENCE [LARGE SCALE GENOMIC DNA]</scope>
    <source>
        <tissue evidence="12">Nenye</tissue>
    </source>
</reference>
<keyword evidence="13" id="KW-1185">Reference proteome</keyword>
<protein>
    <recommendedName>
        <fullName evidence="11">Hexosyltransferase</fullName>
        <ecNumber evidence="11">2.4.1.-</ecNumber>
    </recommendedName>
</protein>
<keyword evidence="5" id="KW-0812">Transmembrane</keyword>
<evidence type="ECO:0000256" key="8">
    <source>
        <dbReference type="ARBA" id="ARBA00023136"/>
    </source>
</evidence>
<dbReference type="Pfam" id="PF01501">
    <property type="entry name" value="Glyco_transf_8"/>
    <property type="match status" value="1"/>
</dbReference>
<dbReference type="InterPro" id="IPR029044">
    <property type="entry name" value="Nucleotide-diphossugar_trans"/>
</dbReference>
<dbReference type="Gene3D" id="3.90.550.10">
    <property type="entry name" value="Spore Coat Polysaccharide Biosynthesis Protein SpsA, Chain A"/>
    <property type="match status" value="1"/>
</dbReference>
<dbReference type="PANTHER" id="PTHR13778">
    <property type="entry name" value="GLYCOSYLTRANSFERASE 8 DOMAIN-CONTAINING PROTEIN"/>
    <property type="match status" value="1"/>
</dbReference>
<evidence type="ECO:0000256" key="9">
    <source>
        <dbReference type="ARBA" id="ARBA00023180"/>
    </source>
</evidence>
<comment type="caution">
    <text evidence="12">The sequence shown here is derived from an EMBL/GenBank/DDBJ whole genome shotgun (WGS) entry which is preliminary data.</text>
</comment>
<dbReference type="EMBL" id="JBJUIK010000012">
    <property type="protein sequence ID" value="KAL3511227.1"/>
    <property type="molecule type" value="Genomic_DNA"/>
</dbReference>
<evidence type="ECO:0000256" key="1">
    <source>
        <dbReference type="ARBA" id="ARBA00004877"/>
    </source>
</evidence>
<dbReference type="InterPro" id="IPR002495">
    <property type="entry name" value="Glyco_trans_8"/>
</dbReference>
<comment type="pathway">
    <text evidence="1">Glycan metabolism; pectin biosynthesis.</text>
</comment>
<comment type="subcellular location">
    <subcellularLocation>
        <location evidence="10">Endomembrane system</location>
        <topology evidence="10">Single-pass type II membrane protein</topology>
    </subcellularLocation>
</comment>